<keyword evidence="2" id="KW-1185">Reference proteome</keyword>
<accession>A0A395LPV4</accession>
<organism evidence="1 2">
    <name type="scientific">Alteriqipengyuania lutimaris</name>
    <dbReference type="NCBI Taxonomy" id="1538146"/>
    <lineage>
        <taxon>Bacteria</taxon>
        <taxon>Pseudomonadati</taxon>
        <taxon>Pseudomonadota</taxon>
        <taxon>Alphaproteobacteria</taxon>
        <taxon>Sphingomonadales</taxon>
        <taxon>Erythrobacteraceae</taxon>
        <taxon>Alteriqipengyuania</taxon>
    </lineage>
</organism>
<evidence type="ECO:0000313" key="2">
    <source>
        <dbReference type="Proteomes" id="UP000254101"/>
    </source>
</evidence>
<reference evidence="1 2" key="1">
    <citation type="submission" date="2018-07" db="EMBL/GenBank/DDBJ databases">
        <title>Erythrobacter nanhaiensis sp. nov., a novel member of the genus Erythrobacter isolated from the South China Sea.</title>
        <authorList>
            <person name="Chen X."/>
            <person name="Liu J."/>
        </authorList>
    </citation>
    <scope>NUCLEOTIDE SEQUENCE [LARGE SCALE GENOMIC DNA]</scope>
    <source>
        <strain evidence="1 2">S-5</strain>
    </source>
</reference>
<comment type="caution">
    <text evidence="1">The sequence shown here is derived from an EMBL/GenBank/DDBJ whole genome shotgun (WGS) entry which is preliminary data.</text>
</comment>
<name>A0A395LPV4_9SPHN</name>
<protein>
    <submittedName>
        <fullName evidence="1">Uncharacterized protein</fullName>
    </submittedName>
</protein>
<dbReference type="EMBL" id="QRBB01000001">
    <property type="protein sequence ID" value="RDS76740.1"/>
    <property type="molecule type" value="Genomic_DNA"/>
</dbReference>
<dbReference type="AlphaFoldDB" id="A0A395LPV4"/>
<sequence>MAAPDGDNWGVNWGIRGMMQQMPATEKQTWVEPTLTVVAMTSDVRSQIGPTVDEDFDGFPS</sequence>
<evidence type="ECO:0000313" key="1">
    <source>
        <dbReference type="EMBL" id="RDS76740.1"/>
    </source>
</evidence>
<dbReference type="Proteomes" id="UP000254101">
    <property type="component" value="Unassembled WGS sequence"/>
</dbReference>
<proteinExistence type="predicted"/>
<gene>
    <name evidence="1" type="ORF">DL238_03370</name>
</gene>